<gene>
    <name evidence="8" type="ORF">SAMN05421854_103218</name>
</gene>
<comment type="similarity">
    <text evidence="1">Belongs to the ATP-dependent AMP-binding enzyme family.</text>
</comment>
<dbReference type="STRING" id="112413.SAMN05421854_103218"/>
<evidence type="ECO:0000313" key="8">
    <source>
        <dbReference type="EMBL" id="SFO85029.1"/>
    </source>
</evidence>
<feature type="domain" description="AMP-binding enzyme C-terminal" evidence="6">
    <location>
        <begin position="523"/>
        <end position="596"/>
    </location>
</feature>
<dbReference type="InterPro" id="IPR025110">
    <property type="entry name" value="AMP-bd_C"/>
</dbReference>
<dbReference type="Gene3D" id="3.30.300.30">
    <property type="match status" value="1"/>
</dbReference>
<dbReference type="Pfam" id="PF13193">
    <property type="entry name" value="AMP-binding_C"/>
    <property type="match status" value="1"/>
</dbReference>
<dbReference type="EMBL" id="FOWC01000003">
    <property type="protein sequence ID" value="SFO85029.1"/>
    <property type="molecule type" value="Genomic_DNA"/>
</dbReference>
<evidence type="ECO:0000259" key="5">
    <source>
        <dbReference type="Pfam" id="PF00501"/>
    </source>
</evidence>
<name>A0A1I5KIY8_9PSEU</name>
<dbReference type="InterPro" id="IPR000873">
    <property type="entry name" value="AMP-dep_synth/lig_dom"/>
</dbReference>
<dbReference type="Pfam" id="PF16177">
    <property type="entry name" value="ACAS_N"/>
    <property type="match status" value="1"/>
</dbReference>
<dbReference type="AlphaFoldDB" id="A0A1I5KIY8"/>
<feature type="domain" description="AMP-dependent synthetase/ligase" evidence="5">
    <location>
        <begin position="93"/>
        <end position="454"/>
    </location>
</feature>
<dbReference type="PANTHER" id="PTHR42921">
    <property type="entry name" value="ACETOACETYL-COA SYNTHETASE"/>
    <property type="match status" value="1"/>
</dbReference>
<evidence type="ECO:0000256" key="2">
    <source>
        <dbReference type="ARBA" id="ARBA00022598"/>
    </source>
</evidence>
<keyword evidence="4" id="KW-0067">ATP-binding</keyword>
<dbReference type="GO" id="GO:0006629">
    <property type="term" value="P:lipid metabolic process"/>
    <property type="evidence" value="ECO:0007669"/>
    <property type="project" value="InterPro"/>
</dbReference>
<evidence type="ECO:0000256" key="4">
    <source>
        <dbReference type="ARBA" id="ARBA00022840"/>
    </source>
</evidence>
<evidence type="ECO:0000259" key="6">
    <source>
        <dbReference type="Pfam" id="PF13193"/>
    </source>
</evidence>
<evidence type="ECO:0000313" key="9">
    <source>
        <dbReference type="Proteomes" id="UP000199137"/>
    </source>
</evidence>
<feature type="domain" description="Acetyl-coenzyme A synthetase N-terminal" evidence="7">
    <location>
        <begin position="34"/>
        <end position="90"/>
    </location>
</feature>
<dbReference type="Proteomes" id="UP000199137">
    <property type="component" value="Unassembled WGS sequence"/>
</dbReference>
<proteinExistence type="inferred from homology"/>
<accession>A0A1I5KIY8</accession>
<dbReference type="SUPFAM" id="SSF56801">
    <property type="entry name" value="Acetyl-CoA synthetase-like"/>
    <property type="match status" value="1"/>
</dbReference>
<evidence type="ECO:0000256" key="1">
    <source>
        <dbReference type="ARBA" id="ARBA00006432"/>
    </source>
</evidence>
<dbReference type="GO" id="GO:0005524">
    <property type="term" value="F:ATP binding"/>
    <property type="evidence" value="ECO:0007669"/>
    <property type="project" value="UniProtKB-KW"/>
</dbReference>
<evidence type="ECO:0000259" key="7">
    <source>
        <dbReference type="Pfam" id="PF16177"/>
    </source>
</evidence>
<sequence>MTEPRWVPDPGADTRIARFAAFAGERRGLRFPGYAELHRWSVEQLGDFWQAVWDFFDVRSATPPGPALAEPEMPHAKWFPGAQLNYTEHALRDRRPESVAILDVREAAEPVEYTWGDLRRQVAALADTLRRNGVGRDDRVVGYLPNIAEAVVAFLATASLGAVWSSCGQDYAVPAAVARFGQLEPVALITADGYRFAGADRSRAAEAQRLREQLPTVRLAISVPRLGSGVPGMLPWADAVAGEPEFAAEPVAFDHPLWVVFSSGTTGVPKGIVHGHGGVLLEQLKTSGLHFGLGEGDTFFWFTTPSWMMWNSQAGGLLTGARIVCYDGSPTSLWELAARCEVTVLGTSPGFLLSCVKEGAKLPALPSLRCVGVTGSALPASTAEWLADRLGPHVQIASTSGGTDVVTGFVGAAPTLPVYAGEISGPCLGVAADAYDPAGRSLVGEVGELVITEPMPSMPLRFWHDPGDVRFREAYFSTYPGVWRQGDWATHTERGTFVLHGRSDSTLNRHGVRMGSADIYDAVEPLPEIAEALVLGVEEPDGGYWMPLFVTLSPGTELDDGLRSRLVAAIRAHASPRHVPDEIVAAPGIPHTRTGKKLEVPLKRIMQGAEPSAVADPAAVDDPALIDWYAGVAAARAAALAKETA</sequence>
<dbReference type="Gene3D" id="3.40.50.12780">
    <property type="entry name" value="N-terminal domain of ligase-like"/>
    <property type="match status" value="1"/>
</dbReference>
<keyword evidence="3" id="KW-0547">Nucleotide-binding</keyword>
<dbReference type="OrthoDB" id="9803968at2"/>
<reference evidence="8 9" key="1">
    <citation type="submission" date="2016-10" db="EMBL/GenBank/DDBJ databases">
        <authorList>
            <person name="de Groot N.N."/>
        </authorList>
    </citation>
    <scope>NUCLEOTIDE SEQUENCE [LARGE SCALE GENOMIC DNA]</scope>
    <source>
        <strain evidence="8 9">DSM 44637</strain>
    </source>
</reference>
<dbReference type="InterPro" id="IPR042099">
    <property type="entry name" value="ANL_N_sf"/>
</dbReference>
<dbReference type="InterPro" id="IPR020845">
    <property type="entry name" value="AMP-binding_CS"/>
</dbReference>
<dbReference type="InterPro" id="IPR032387">
    <property type="entry name" value="ACAS_N"/>
</dbReference>
<dbReference type="InterPro" id="IPR045851">
    <property type="entry name" value="AMP-bd_C_sf"/>
</dbReference>
<dbReference type="RefSeq" id="WP_093573578.1">
    <property type="nucleotide sequence ID" value="NZ_FOWC01000003.1"/>
</dbReference>
<evidence type="ECO:0000256" key="3">
    <source>
        <dbReference type="ARBA" id="ARBA00022741"/>
    </source>
</evidence>
<dbReference type="PROSITE" id="PS00455">
    <property type="entry name" value="AMP_BINDING"/>
    <property type="match status" value="1"/>
</dbReference>
<organism evidence="8 9">
    <name type="scientific">Amycolatopsis rubida</name>
    <dbReference type="NCBI Taxonomy" id="112413"/>
    <lineage>
        <taxon>Bacteria</taxon>
        <taxon>Bacillati</taxon>
        <taxon>Actinomycetota</taxon>
        <taxon>Actinomycetes</taxon>
        <taxon>Pseudonocardiales</taxon>
        <taxon>Pseudonocardiaceae</taxon>
        <taxon>Amycolatopsis</taxon>
    </lineage>
</organism>
<dbReference type="Pfam" id="PF00501">
    <property type="entry name" value="AMP-binding"/>
    <property type="match status" value="1"/>
</dbReference>
<dbReference type="PANTHER" id="PTHR42921:SF1">
    <property type="entry name" value="ACETOACETYL-COA SYNTHETASE"/>
    <property type="match status" value="1"/>
</dbReference>
<dbReference type="InterPro" id="IPR005914">
    <property type="entry name" value="Acac_CoA_synth"/>
</dbReference>
<dbReference type="NCBIfam" id="NF002937">
    <property type="entry name" value="PRK03584.1"/>
    <property type="match status" value="1"/>
</dbReference>
<keyword evidence="2" id="KW-0436">Ligase</keyword>
<dbReference type="NCBIfam" id="TIGR01217">
    <property type="entry name" value="ac_ac_CoA_syn"/>
    <property type="match status" value="1"/>
</dbReference>
<dbReference type="GO" id="GO:0030729">
    <property type="term" value="F:acetoacetate-CoA ligase activity"/>
    <property type="evidence" value="ECO:0007669"/>
    <property type="project" value="InterPro"/>
</dbReference>
<protein>
    <submittedName>
        <fullName evidence="8">Acetoacetyl-CoA synthetase</fullName>
    </submittedName>
</protein>